<dbReference type="Proteomes" id="UP000034273">
    <property type="component" value="Unassembled WGS sequence"/>
</dbReference>
<dbReference type="Pfam" id="PF15919">
    <property type="entry name" value="HicB_lk_antitox"/>
    <property type="match status" value="1"/>
</dbReference>
<feature type="domain" description="HicB-like antitoxin of toxin-antitoxin system" evidence="1">
    <location>
        <begin position="30"/>
        <end position="86"/>
    </location>
</feature>
<proteinExistence type="predicted"/>
<gene>
    <name evidence="2" type="ORF">UY67_C0023G0002</name>
</gene>
<evidence type="ECO:0000259" key="1">
    <source>
        <dbReference type="Pfam" id="PF15919"/>
    </source>
</evidence>
<evidence type="ECO:0000313" key="2">
    <source>
        <dbReference type="EMBL" id="KKW23433.1"/>
    </source>
</evidence>
<dbReference type="EMBL" id="LCQW01000023">
    <property type="protein sequence ID" value="KKW23433.1"/>
    <property type="molecule type" value="Genomic_DNA"/>
</dbReference>
<dbReference type="Gene3D" id="3.30.160.250">
    <property type="match status" value="1"/>
</dbReference>
<dbReference type="InterPro" id="IPR031807">
    <property type="entry name" value="HicB-like"/>
</dbReference>
<name>A0A0G1WWZ6_9BACT</name>
<dbReference type="PANTHER" id="PTHR34504">
    <property type="entry name" value="ANTITOXIN HICB"/>
    <property type="match status" value="1"/>
</dbReference>
<dbReference type="SUPFAM" id="SSF143100">
    <property type="entry name" value="TTHA1013/TTHA0281-like"/>
    <property type="match status" value="1"/>
</dbReference>
<sequence>MANSRIIRLHVDNARLFDILTFMKKQTFNLAFEPDPQGGFTVTAPALPGCVTYGATLEEARRMAREAIELYVEDLVADGEKVPESDNTLLGTVEVQVAK</sequence>
<dbReference type="InterPro" id="IPR035069">
    <property type="entry name" value="TTHA1013/TTHA0281-like"/>
</dbReference>
<dbReference type="PANTHER" id="PTHR34504:SF2">
    <property type="entry name" value="UPF0150 PROTEIN SSL0259"/>
    <property type="match status" value="1"/>
</dbReference>
<reference evidence="2 3" key="1">
    <citation type="journal article" date="2015" name="Nature">
        <title>rRNA introns, odd ribosomes, and small enigmatic genomes across a large radiation of phyla.</title>
        <authorList>
            <person name="Brown C.T."/>
            <person name="Hug L.A."/>
            <person name="Thomas B.C."/>
            <person name="Sharon I."/>
            <person name="Castelle C.J."/>
            <person name="Singh A."/>
            <person name="Wilkins M.J."/>
            <person name="Williams K.H."/>
            <person name="Banfield J.F."/>
        </authorList>
    </citation>
    <scope>NUCLEOTIDE SEQUENCE [LARGE SCALE GENOMIC DNA]</scope>
</reference>
<dbReference type="InterPro" id="IPR051404">
    <property type="entry name" value="TA_system_antitoxin"/>
</dbReference>
<comment type="caution">
    <text evidence="2">The sequence shown here is derived from an EMBL/GenBank/DDBJ whole genome shotgun (WGS) entry which is preliminary data.</text>
</comment>
<dbReference type="STRING" id="1618671.UY67_C0023G0002"/>
<dbReference type="AlphaFoldDB" id="A0A0G1WWZ6"/>
<accession>A0A0G1WWZ6</accession>
<protein>
    <recommendedName>
        <fullName evidence="1">HicB-like antitoxin of toxin-antitoxin system domain-containing protein</fullName>
    </recommendedName>
</protein>
<evidence type="ECO:0000313" key="3">
    <source>
        <dbReference type="Proteomes" id="UP000034273"/>
    </source>
</evidence>
<organism evidence="2 3">
    <name type="scientific">Candidatus Kaiserbacteria bacterium GW2011_GWA2_52_12</name>
    <dbReference type="NCBI Taxonomy" id="1618671"/>
    <lineage>
        <taxon>Bacteria</taxon>
        <taxon>Candidatus Kaiseribacteriota</taxon>
    </lineage>
</organism>